<dbReference type="OrthoDB" id="1467485at2"/>
<accession>A0A2G0CFS2</accession>
<feature type="signal peptide" evidence="1">
    <location>
        <begin position="1"/>
        <end position="33"/>
    </location>
</feature>
<dbReference type="InterPro" id="IPR025665">
    <property type="entry name" value="Beta-barrel_OMP_2"/>
</dbReference>
<comment type="caution">
    <text evidence="3">The sequence shown here is derived from an EMBL/GenBank/DDBJ whole genome shotgun (WGS) entry which is preliminary data.</text>
</comment>
<dbReference type="EMBL" id="PDLO01000003">
    <property type="protein sequence ID" value="PHK98770.1"/>
    <property type="molecule type" value="Genomic_DNA"/>
</dbReference>
<dbReference type="RefSeq" id="WP_099106380.1">
    <property type="nucleotide sequence ID" value="NZ_JAATJF010000001.1"/>
</dbReference>
<dbReference type="Proteomes" id="UP000226437">
    <property type="component" value="Unassembled WGS sequence"/>
</dbReference>
<keyword evidence="1" id="KW-0732">Signal</keyword>
<feature type="domain" description="Outer membrane protein beta-barrel" evidence="2">
    <location>
        <begin position="52"/>
        <end position="219"/>
    </location>
</feature>
<evidence type="ECO:0000313" key="4">
    <source>
        <dbReference type="Proteomes" id="UP000226437"/>
    </source>
</evidence>
<evidence type="ECO:0000256" key="1">
    <source>
        <dbReference type="SAM" id="SignalP"/>
    </source>
</evidence>
<evidence type="ECO:0000259" key="2">
    <source>
        <dbReference type="Pfam" id="PF13568"/>
    </source>
</evidence>
<feature type="chain" id="PRO_5013706196" evidence="1">
    <location>
        <begin position="34"/>
        <end position="248"/>
    </location>
</feature>
<organism evidence="3 4">
    <name type="scientific">Neolewinella marina</name>
    <dbReference type="NCBI Taxonomy" id="438751"/>
    <lineage>
        <taxon>Bacteria</taxon>
        <taxon>Pseudomonadati</taxon>
        <taxon>Bacteroidota</taxon>
        <taxon>Saprospiria</taxon>
        <taxon>Saprospirales</taxon>
        <taxon>Lewinellaceae</taxon>
        <taxon>Neolewinella</taxon>
    </lineage>
</organism>
<dbReference type="Pfam" id="PF13568">
    <property type="entry name" value="OMP_b-brl_2"/>
    <property type="match status" value="1"/>
</dbReference>
<name>A0A2G0CFS2_9BACT</name>
<proteinExistence type="predicted"/>
<evidence type="ECO:0000313" key="3">
    <source>
        <dbReference type="EMBL" id="PHK98770.1"/>
    </source>
</evidence>
<protein>
    <submittedName>
        <fullName evidence="3">PorT protein</fullName>
    </submittedName>
</protein>
<sequence>MPSTYFRNCLHLHRHPLILALALVAGLSTCARAQFTGGQNYNFYDFQNKPYYFGITLGFNSSRYTPYRSEEFLYTDSIVGIKSLNGPGFNLNLIGNLKLGRYFDFRFTPGFSFAERSLDYTQSTERQAVSQEKIESVFIEMPFYFRYKSAPYRDKRLFLIAGMKYSFDVASESRTRQAEELVRISPHDYAIEYGAGIQIFFPYFILSPEFKISHGIGNTLLFNPTLPESRVLEKVTSRTFTLSFHIEG</sequence>
<reference evidence="3 4" key="1">
    <citation type="submission" date="2017-10" db="EMBL/GenBank/DDBJ databases">
        <title>The draft genome sequence of Lewinella marina KCTC 32374.</title>
        <authorList>
            <person name="Wang K."/>
        </authorList>
    </citation>
    <scope>NUCLEOTIDE SEQUENCE [LARGE SCALE GENOMIC DNA]</scope>
    <source>
        <strain evidence="3 4">MKG-38</strain>
    </source>
</reference>
<keyword evidence="4" id="KW-1185">Reference proteome</keyword>
<dbReference type="AlphaFoldDB" id="A0A2G0CFS2"/>
<gene>
    <name evidence="3" type="ORF">CGL56_09915</name>
</gene>